<dbReference type="AlphaFoldDB" id="A0A1V8P485"/>
<dbReference type="Proteomes" id="UP000192573">
    <property type="component" value="Unassembled WGS sequence"/>
</dbReference>
<dbReference type="EMBL" id="NAEW01000001">
    <property type="protein sequence ID" value="OQM43417.1"/>
    <property type="molecule type" value="Genomic_DNA"/>
</dbReference>
<name>A0A1V8P485_CITBR</name>
<gene>
    <name evidence="1" type="ORF">BZK42_00485</name>
</gene>
<sequence length="92" mass="10593">MRCLVPPGDVNQLTVSADYKTPTTNTRFFLTESRAHSRIHRTTKFVLKRTVSAREMLIPPTQHTAMSRSWSQPEAHYRIGFNDKPYEVRGCA</sequence>
<proteinExistence type="predicted"/>
<organism evidence="1 2">
    <name type="scientific">Citrobacter braakii</name>
    <dbReference type="NCBI Taxonomy" id="57706"/>
    <lineage>
        <taxon>Bacteria</taxon>
        <taxon>Pseudomonadati</taxon>
        <taxon>Pseudomonadota</taxon>
        <taxon>Gammaproteobacteria</taxon>
        <taxon>Enterobacterales</taxon>
        <taxon>Enterobacteriaceae</taxon>
        <taxon>Citrobacter</taxon>
        <taxon>Citrobacter freundii complex</taxon>
    </lineage>
</organism>
<evidence type="ECO:0000313" key="2">
    <source>
        <dbReference type="Proteomes" id="UP000192573"/>
    </source>
</evidence>
<reference evidence="1 2" key="1">
    <citation type="submission" date="2017-03" db="EMBL/GenBank/DDBJ databases">
        <authorList>
            <person name="Afonso C.L."/>
            <person name="Miller P.J."/>
            <person name="Scott M.A."/>
            <person name="Spackman E."/>
            <person name="Goraichik I."/>
            <person name="Dimitrov K.M."/>
            <person name="Suarez D.L."/>
            <person name="Swayne D.E."/>
        </authorList>
    </citation>
    <scope>NUCLEOTIDE SEQUENCE [LARGE SCALE GENOMIC DNA]</scope>
    <source>
        <strain evidence="1 2">ATCC 51113</strain>
    </source>
</reference>
<comment type="caution">
    <text evidence="1">The sequence shown here is derived from an EMBL/GenBank/DDBJ whole genome shotgun (WGS) entry which is preliminary data.</text>
</comment>
<protein>
    <submittedName>
        <fullName evidence="1">Uncharacterized protein</fullName>
    </submittedName>
</protein>
<accession>A0A1V8P485</accession>
<evidence type="ECO:0000313" key="1">
    <source>
        <dbReference type="EMBL" id="OQM43417.1"/>
    </source>
</evidence>